<comment type="caution">
    <text evidence="1">The sequence shown here is derived from an EMBL/GenBank/DDBJ whole genome shotgun (WGS) entry which is preliminary data.</text>
</comment>
<evidence type="ECO:0000313" key="2">
    <source>
        <dbReference type="Proteomes" id="UP000887013"/>
    </source>
</evidence>
<dbReference type="AlphaFoldDB" id="A0A8X6PHN8"/>
<dbReference type="EMBL" id="BMAW01069932">
    <property type="protein sequence ID" value="GFT71123.1"/>
    <property type="molecule type" value="Genomic_DNA"/>
</dbReference>
<evidence type="ECO:0000313" key="1">
    <source>
        <dbReference type="EMBL" id="GFT71123.1"/>
    </source>
</evidence>
<accession>A0A8X6PHN8</accession>
<feature type="non-terminal residue" evidence="1">
    <location>
        <position position="1"/>
    </location>
</feature>
<dbReference type="Proteomes" id="UP000887013">
    <property type="component" value="Unassembled WGS sequence"/>
</dbReference>
<sequence length="153" mass="17408">TLLVVPDSSSVHKNNKVREPMIQHNEALANLSKSSNVFPQTLTVLEEGKNAKRKARGITDSDSQQSYILKTTAEEMNDASMYAYVALAFLRIETSECVKKYSCYVLNLEFLQLERKRQPLPGYSCWQPQLLLVLPHLLPVRSHMNKSIFGVIR</sequence>
<reference evidence="1" key="1">
    <citation type="submission" date="2020-08" db="EMBL/GenBank/DDBJ databases">
        <title>Multicomponent nature underlies the extraordinary mechanical properties of spider dragline silk.</title>
        <authorList>
            <person name="Kono N."/>
            <person name="Nakamura H."/>
            <person name="Mori M."/>
            <person name="Yoshida Y."/>
            <person name="Ohtoshi R."/>
            <person name="Malay A.D."/>
            <person name="Moran D.A.P."/>
            <person name="Tomita M."/>
            <person name="Numata K."/>
            <person name="Arakawa K."/>
        </authorList>
    </citation>
    <scope>NUCLEOTIDE SEQUENCE</scope>
</reference>
<gene>
    <name evidence="1" type="ORF">NPIL_99651</name>
</gene>
<organism evidence="1 2">
    <name type="scientific">Nephila pilipes</name>
    <name type="common">Giant wood spider</name>
    <name type="synonym">Nephila maculata</name>
    <dbReference type="NCBI Taxonomy" id="299642"/>
    <lineage>
        <taxon>Eukaryota</taxon>
        <taxon>Metazoa</taxon>
        <taxon>Ecdysozoa</taxon>
        <taxon>Arthropoda</taxon>
        <taxon>Chelicerata</taxon>
        <taxon>Arachnida</taxon>
        <taxon>Araneae</taxon>
        <taxon>Araneomorphae</taxon>
        <taxon>Entelegynae</taxon>
        <taxon>Araneoidea</taxon>
        <taxon>Nephilidae</taxon>
        <taxon>Nephila</taxon>
    </lineage>
</organism>
<proteinExistence type="predicted"/>
<protein>
    <submittedName>
        <fullName evidence="1">Uncharacterized protein</fullName>
    </submittedName>
</protein>
<keyword evidence="2" id="KW-1185">Reference proteome</keyword>
<name>A0A8X6PHN8_NEPPI</name>